<comment type="similarity">
    <text evidence="1">Belongs to the PrpF family.</text>
</comment>
<protein>
    <submittedName>
        <fullName evidence="3">PrpF domain-containing protein</fullName>
    </submittedName>
</protein>
<dbReference type="InterPro" id="IPR007400">
    <property type="entry name" value="PrpF-like"/>
</dbReference>
<gene>
    <name evidence="3" type="ORF">ABS770_24885</name>
</gene>
<evidence type="ECO:0000256" key="1">
    <source>
        <dbReference type="ARBA" id="ARBA00007673"/>
    </source>
</evidence>
<dbReference type="EMBL" id="JBELQD010000048">
    <property type="protein sequence ID" value="MER2291494.1"/>
    <property type="molecule type" value="Genomic_DNA"/>
</dbReference>
<dbReference type="RefSeq" id="WP_350380136.1">
    <property type="nucleotide sequence ID" value="NZ_JBELQD010000048.1"/>
</dbReference>
<dbReference type="PANTHER" id="PTHR43709">
    <property type="entry name" value="ACONITATE ISOMERASE-RELATED"/>
    <property type="match status" value="1"/>
</dbReference>
<dbReference type="Pfam" id="PF04303">
    <property type="entry name" value="PrpF"/>
    <property type="match status" value="1"/>
</dbReference>
<sequence length="387" mass="39821">MTSLATGGTLPAVFMRGGTSKALMLRRQDVPGDIAAWEPAFLSAMDSPDPFGRQLNGMGGGVSSVSKICIVEPSTRPDADIDYTFVQVVVREGRIDLSGNCGNMVSAVGPFAVDEGLVEVADGPVCLRIFNTNTRKRIEAGFEVRGGRAVYRGDLAIPGVTGTGAPIRLDFVDPGGATTGRLLPTGAVRQILDVPGLGPIEVSLVDAANACVFVRAADLGLTGTELPAALEAVPGLLDRLARIRLAASVAMGIAPDPDAAARIIHVPFVGLVAPPQDSSSLSGAAIRAPDVDLTARVISNGVPHQALPLTATLCLAVAARIAGSLVHEAARATGDAALRVGMPSGILTADATVARDGTGWRAERGSFFRTARPLMRGAVYYDAVTPG</sequence>
<comment type="caution">
    <text evidence="3">The sequence shown here is derived from an EMBL/GenBank/DDBJ whole genome shotgun (WGS) entry which is preliminary data.</text>
</comment>
<dbReference type="PANTHER" id="PTHR43709:SF2">
    <property type="entry name" value="DUF453 DOMAIN PROTEIN (AFU_ORTHOLOGUE AFUA_6G00360)"/>
    <property type="match status" value="1"/>
</dbReference>
<evidence type="ECO:0000256" key="2">
    <source>
        <dbReference type="ARBA" id="ARBA00023235"/>
    </source>
</evidence>
<reference evidence="3" key="1">
    <citation type="submission" date="2024-06" db="EMBL/GenBank/DDBJ databases">
        <authorList>
            <person name="Campbell A.G."/>
        </authorList>
    </citation>
    <scope>NUCLEOTIDE SEQUENCE</scope>
    <source>
        <strain evidence="3">EM17</strain>
    </source>
</reference>
<keyword evidence="4" id="KW-1185">Reference proteome</keyword>
<organism evidence="3 4">
    <name type="scientific">Methylobacterium brachiatum</name>
    <dbReference type="NCBI Taxonomy" id="269660"/>
    <lineage>
        <taxon>Bacteria</taxon>
        <taxon>Pseudomonadati</taxon>
        <taxon>Pseudomonadota</taxon>
        <taxon>Alphaproteobacteria</taxon>
        <taxon>Hyphomicrobiales</taxon>
        <taxon>Methylobacteriaceae</taxon>
        <taxon>Methylobacterium</taxon>
    </lineage>
</organism>
<evidence type="ECO:0000313" key="3">
    <source>
        <dbReference type="EMBL" id="MER2291494.1"/>
    </source>
</evidence>
<proteinExistence type="inferred from homology"/>
<keyword evidence="2" id="KW-0413">Isomerase</keyword>
<dbReference type="Gene3D" id="3.10.310.10">
    <property type="entry name" value="Diaminopimelate Epimerase, Chain A, domain 1"/>
    <property type="match status" value="2"/>
</dbReference>
<dbReference type="Proteomes" id="UP001432995">
    <property type="component" value="Unassembled WGS sequence"/>
</dbReference>
<evidence type="ECO:0000313" key="4">
    <source>
        <dbReference type="Proteomes" id="UP001432995"/>
    </source>
</evidence>
<name>A0ABV1R9I7_9HYPH</name>
<dbReference type="SUPFAM" id="SSF54506">
    <property type="entry name" value="Diaminopimelate epimerase-like"/>
    <property type="match status" value="2"/>
</dbReference>
<accession>A0ABV1R9I7</accession>